<proteinExistence type="predicted"/>
<accession>A0A3L7AKZ9</accession>
<evidence type="ECO:0000313" key="6">
    <source>
        <dbReference type="EMBL" id="RLP80032.1"/>
    </source>
</evidence>
<dbReference type="AlphaFoldDB" id="A0A3L7AKZ9"/>
<keyword evidence="3 5" id="KW-1133">Transmembrane helix</keyword>
<evidence type="ECO:0000256" key="3">
    <source>
        <dbReference type="ARBA" id="ARBA00022989"/>
    </source>
</evidence>
<name>A0A3L7AKZ9_9HYPH</name>
<comment type="caution">
    <text evidence="6">The sequence shown here is derived from an EMBL/GenBank/DDBJ whole genome shotgun (WGS) entry which is preliminary data.</text>
</comment>
<keyword evidence="2 5" id="KW-0812">Transmembrane</keyword>
<dbReference type="PANTHER" id="PTHR12714:SF24">
    <property type="entry name" value="SLR1182 PROTEIN"/>
    <property type="match status" value="1"/>
</dbReference>
<comment type="subcellular location">
    <subcellularLocation>
        <location evidence="1">Endomembrane system</location>
        <topology evidence="1">Multi-pass membrane protein</topology>
    </subcellularLocation>
</comment>
<reference evidence="6 7" key="1">
    <citation type="submission" date="2018-10" db="EMBL/GenBank/DDBJ databases">
        <title>Xanthobacter tagetidis genome sequencing and assembly.</title>
        <authorList>
            <person name="Maclea K.S."/>
            <person name="Goen A.E."/>
            <person name="Fatima S.A."/>
        </authorList>
    </citation>
    <scope>NUCLEOTIDE SEQUENCE [LARGE SCALE GENOMIC DNA]</scope>
    <source>
        <strain evidence="6 7">ATCC 700314</strain>
    </source>
</reference>
<dbReference type="EMBL" id="RCTF01000004">
    <property type="protein sequence ID" value="RLP80032.1"/>
    <property type="molecule type" value="Genomic_DNA"/>
</dbReference>
<dbReference type="Pfam" id="PF04191">
    <property type="entry name" value="PEMT"/>
    <property type="match status" value="1"/>
</dbReference>
<dbReference type="PANTHER" id="PTHR12714">
    <property type="entry name" value="PROTEIN-S ISOPRENYLCYSTEINE O-METHYLTRANSFERASE"/>
    <property type="match status" value="1"/>
</dbReference>
<dbReference type="GO" id="GO:0032259">
    <property type="term" value="P:methylation"/>
    <property type="evidence" value="ECO:0007669"/>
    <property type="project" value="UniProtKB-KW"/>
</dbReference>
<dbReference type="GO" id="GO:0012505">
    <property type="term" value="C:endomembrane system"/>
    <property type="evidence" value="ECO:0007669"/>
    <property type="project" value="UniProtKB-SubCell"/>
</dbReference>
<keyword evidence="4 5" id="KW-0472">Membrane</keyword>
<sequence length="170" mass="18208">MEQVAARPNRIPWPPLLYGAALGLGIALGRLSPLGWPQEPAGGALRMAGGALAVLGLALDLWSLATLHRARTNILPHRAAERLVTHGPYGLSRNPIYLGNTLLVLGLGAVFANGWIMAAALGAALATDRLAARREEAHLAARFGADFSAYRARVPRWIGRPRGQQSSWKR</sequence>
<keyword evidence="7" id="KW-1185">Reference proteome</keyword>
<dbReference type="RefSeq" id="WP_121622536.1">
    <property type="nucleotide sequence ID" value="NZ_JACIIW010000002.1"/>
</dbReference>
<dbReference type="InterPro" id="IPR007318">
    <property type="entry name" value="Phopholipid_MeTrfase"/>
</dbReference>
<evidence type="ECO:0000256" key="4">
    <source>
        <dbReference type="ARBA" id="ARBA00023136"/>
    </source>
</evidence>
<dbReference type="Proteomes" id="UP000269692">
    <property type="component" value="Unassembled WGS sequence"/>
</dbReference>
<dbReference type="Gene3D" id="1.20.120.1630">
    <property type="match status" value="1"/>
</dbReference>
<feature type="transmembrane region" description="Helical" evidence="5">
    <location>
        <begin position="43"/>
        <end position="65"/>
    </location>
</feature>
<feature type="transmembrane region" description="Helical" evidence="5">
    <location>
        <begin position="12"/>
        <end position="31"/>
    </location>
</feature>
<evidence type="ECO:0000256" key="1">
    <source>
        <dbReference type="ARBA" id="ARBA00004127"/>
    </source>
</evidence>
<dbReference type="GO" id="GO:0008168">
    <property type="term" value="F:methyltransferase activity"/>
    <property type="evidence" value="ECO:0007669"/>
    <property type="project" value="UniProtKB-KW"/>
</dbReference>
<evidence type="ECO:0000313" key="7">
    <source>
        <dbReference type="Proteomes" id="UP000269692"/>
    </source>
</evidence>
<organism evidence="6 7">
    <name type="scientific">Xanthobacter tagetidis</name>
    <dbReference type="NCBI Taxonomy" id="60216"/>
    <lineage>
        <taxon>Bacteria</taxon>
        <taxon>Pseudomonadati</taxon>
        <taxon>Pseudomonadota</taxon>
        <taxon>Alphaproteobacteria</taxon>
        <taxon>Hyphomicrobiales</taxon>
        <taxon>Xanthobacteraceae</taxon>
        <taxon>Xanthobacter</taxon>
    </lineage>
</organism>
<protein>
    <submittedName>
        <fullName evidence="6">Isoprenylcysteine carboxylmethyltransferase family protein</fullName>
    </submittedName>
</protein>
<dbReference type="OrthoDB" id="9811969at2"/>
<feature type="transmembrane region" description="Helical" evidence="5">
    <location>
        <begin position="102"/>
        <end position="126"/>
    </location>
</feature>
<evidence type="ECO:0000256" key="2">
    <source>
        <dbReference type="ARBA" id="ARBA00022692"/>
    </source>
</evidence>
<keyword evidence="6" id="KW-0808">Transferase</keyword>
<gene>
    <name evidence="6" type="ORF">D9R14_06645</name>
</gene>
<keyword evidence="6" id="KW-0489">Methyltransferase</keyword>
<evidence type="ECO:0000256" key="5">
    <source>
        <dbReference type="SAM" id="Phobius"/>
    </source>
</evidence>